<evidence type="ECO:0000313" key="3">
    <source>
        <dbReference type="Proteomes" id="UP000192796"/>
    </source>
</evidence>
<dbReference type="AlphaFoldDB" id="A0A1V9FVG6"/>
<protein>
    <recommendedName>
        <fullName evidence="4">Cytochrome B</fullName>
    </recommendedName>
</protein>
<evidence type="ECO:0000256" key="1">
    <source>
        <dbReference type="SAM" id="Phobius"/>
    </source>
</evidence>
<dbReference type="EMBL" id="LVYD01000051">
    <property type="protein sequence ID" value="OQP62298.1"/>
    <property type="molecule type" value="Genomic_DNA"/>
</dbReference>
<organism evidence="2 3">
    <name type="scientific">Niastella vici</name>
    <dbReference type="NCBI Taxonomy" id="1703345"/>
    <lineage>
        <taxon>Bacteria</taxon>
        <taxon>Pseudomonadati</taxon>
        <taxon>Bacteroidota</taxon>
        <taxon>Chitinophagia</taxon>
        <taxon>Chitinophagales</taxon>
        <taxon>Chitinophagaceae</taxon>
        <taxon>Niastella</taxon>
    </lineage>
</organism>
<dbReference type="Proteomes" id="UP000192796">
    <property type="component" value="Unassembled WGS sequence"/>
</dbReference>
<sequence>MNFLVVLHSYLRWILLVLLLASILKGLSGLGGKKALTAGDKKLWLFTMISAHTTLLIGLILLLFGRMGIFTNPPPAGTSVMKDATYRFFYMEHPLMMIIAIVFITIGRGQAKKSIPDAVKYKKAFWFFVVALILILAAIPWPSRFGRPLFPGL</sequence>
<dbReference type="OrthoDB" id="329514at2"/>
<feature type="transmembrane region" description="Helical" evidence="1">
    <location>
        <begin position="124"/>
        <end position="143"/>
    </location>
</feature>
<keyword evidence="1" id="KW-0472">Membrane</keyword>
<feature type="transmembrane region" description="Helical" evidence="1">
    <location>
        <begin position="12"/>
        <end position="31"/>
    </location>
</feature>
<proteinExistence type="predicted"/>
<dbReference type="STRING" id="1703345.A3860_28440"/>
<evidence type="ECO:0000313" key="2">
    <source>
        <dbReference type="EMBL" id="OQP62298.1"/>
    </source>
</evidence>
<feature type="transmembrane region" description="Helical" evidence="1">
    <location>
        <begin position="43"/>
        <end position="64"/>
    </location>
</feature>
<keyword evidence="3" id="KW-1185">Reference proteome</keyword>
<dbReference type="RefSeq" id="WP_081149156.1">
    <property type="nucleotide sequence ID" value="NZ_LVYD01000051.1"/>
</dbReference>
<reference evidence="2 3" key="1">
    <citation type="submission" date="2016-03" db="EMBL/GenBank/DDBJ databases">
        <title>Niastella vici sp. nov., isolated from farmland soil.</title>
        <authorList>
            <person name="Chen L."/>
            <person name="Wang D."/>
            <person name="Yang S."/>
            <person name="Wang G."/>
        </authorList>
    </citation>
    <scope>NUCLEOTIDE SEQUENCE [LARGE SCALE GENOMIC DNA]</scope>
    <source>
        <strain evidence="2 3">DJ57</strain>
    </source>
</reference>
<evidence type="ECO:0008006" key="4">
    <source>
        <dbReference type="Google" id="ProtNLM"/>
    </source>
</evidence>
<comment type="caution">
    <text evidence="2">The sequence shown here is derived from an EMBL/GenBank/DDBJ whole genome shotgun (WGS) entry which is preliminary data.</text>
</comment>
<gene>
    <name evidence="2" type="ORF">A3860_28440</name>
</gene>
<keyword evidence="1" id="KW-0812">Transmembrane</keyword>
<keyword evidence="1" id="KW-1133">Transmembrane helix</keyword>
<feature type="transmembrane region" description="Helical" evidence="1">
    <location>
        <begin position="84"/>
        <end position="104"/>
    </location>
</feature>
<accession>A0A1V9FVG6</accession>
<name>A0A1V9FVG6_9BACT</name>